<proteinExistence type="predicted"/>
<dbReference type="VEuPathDB" id="FungiDB:NEUTE1DRAFT_106393"/>
<gene>
    <name evidence="1" type="ORF">NEUTE1DRAFT_106393</name>
</gene>
<dbReference type="GeneID" id="20822263"/>
<reference evidence="2" key="1">
    <citation type="journal article" date="2011" name="Genetics">
        <title>Massive changes in genome architecture accompany the transition to self-fertility in the filamentous fungus Neurospora tetrasperma.</title>
        <authorList>
            <person name="Ellison C.E."/>
            <person name="Stajich J.E."/>
            <person name="Jacobson D.J."/>
            <person name="Natvig D.O."/>
            <person name="Lapidus A."/>
            <person name="Foster B."/>
            <person name="Aerts A."/>
            <person name="Riley R."/>
            <person name="Lindquist E.A."/>
            <person name="Grigoriev I.V."/>
            <person name="Taylor J.W."/>
        </authorList>
    </citation>
    <scope>NUCLEOTIDE SEQUENCE [LARGE SCALE GENOMIC DNA]</scope>
    <source>
        <strain evidence="2">FGSC 2508 / P0657</strain>
    </source>
</reference>
<accession>F8N439</accession>
<dbReference type="AlphaFoldDB" id="F8N439"/>
<name>F8N439_NEUT8</name>
<protein>
    <submittedName>
        <fullName evidence="1">Uncharacterized protein</fullName>
    </submittedName>
</protein>
<dbReference type="RefSeq" id="XP_009857080.1">
    <property type="nucleotide sequence ID" value="XM_009858778.1"/>
</dbReference>
<evidence type="ECO:0000313" key="2">
    <source>
        <dbReference type="Proteomes" id="UP000008065"/>
    </source>
</evidence>
<organism evidence="1 2">
    <name type="scientific">Neurospora tetrasperma (strain FGSC 2508 / ATCC MYA-4615 / P0657)</name>
    <dbReference type="NCBI Taxonomy" id="510951"/>
    <lineage>
        <taxon>Eukaryota</taxon>
        <taxon>Fungi</taxon>
        <taxon>Dikarya</taxon>
        <taxon>Ascomycota</taxon>
        <taxon>Pezizomycotina</taxon>
        <taxon>Sordariomycetes</taxon>
        <taxon>Sordariomycetidae</taxon>
        <taxon>Sordariales</taxon>
        <taxon>Sordariaceae</taxon>
        <taxon>Neurospora</taxon>
    </lineage>
</organism>
<evidence type="ECO:0000313" key="1">
    <source>
        <dbReference type="EMBL" id="EGO53482.1"/>
    </source>
</evidence>
<dbReference type="OrthoDB" id="10343272at2759"/>
<dbReference type="KEGG" id="nte:NEUTE1DRAFT106393"/>
<dbReference type="EMBL" id="GL891382">
    <property type="protein sequence ID" value="EGO53482.1"/>
    <property type="molecule type" value="Genomic_DNA"/>
</dbReference>
<sequence>MPINVVRLSPSFPTFTARRADHPQNAIKAEVGLAIKVAGQQIRAGDTGSTGHAVGTCDVPYFIHYTTWSDRGPLSCGDTMPLVTRNRALSDLGSILACD</sequence>
<keyword evidence="2" id="KW-1185">Reference proteome</keyword>
<dbReference type="HOGENOM" id="CLU_2321008_0_0_1"/>
<dbReference type="Proteomes" id="UP000008065">
    <property type="component" value="Unassembled WGS sequence"/>
</dbReference>